<evidence type="ECO:0000256" key="1">
    <source>
        <dbReference type="ARBA" id="ARBA00004141"/>
    </source>
</evidence>
<comment type="caution">
    <text evidence="7">The sequence shown here is derived from an EMBL/GenBank/DDBJ whole genome shotgun (WGS) entry which is preliminary data.</text>
</comment>
<dbReference type="InterPro" id="IPR044644">
    <property type="entry name" value="DinF-like"/>
</dbReference>
<feature type="transmembrane region" description="Helical" evidence="6">
    <location>
        <begin position="135"/>
        <end position="156"/>
    </location>
</feature>
<dbReference type="RefSeq" id="WP_068746393.1">
    <property type="nucleotide sequence ID" value="NZ_LSRE01000034.1"/>
</dbReference>
<dbReference type="PANTHER" id="PTHR42893">
    <property type="entry name" value="PROTEIN DETOXIFICATION 44, CHLOROPLASTIC-RELATED"/>
    <property type="match status" value="1"/>
</dbReference>
<feature type="transmembrane region" description="Helical" evidence="6">
    <location>
        <begin position="243"/>
        <end position="266"/>
    </location>
</feature>
<organism evidence="7 8">
    <name type="scientific">Tsukamurella pseudospumae</name>
    <dbReference type="NCBI Taxonomy" id="239498"/>
    <lineage>
        <taxon>Bacteria</taxon>
        <taxon>Bacillati</taxon>
        <taxon>Actinomycetota</taxon>
        <taxon>Actinomycetes</taxon>
        <taxon>Mycobacteriales</taxon>
        <taxon>Tsukamurellaceae</taxon>
        <taxon>Tsukamurella</taxon>
    </lineage>
</organism>
<feature type="transmembrane region" description="Helical" evidence="6">
    <location>
        <begin position="200"/>
        <end position="222"/>
    </location>
</feature>
<evidence type="ECO:0000313" key="7">
    <source>
        <dbReference type="EMBL" id="KXO93876.1"/>
    </source>
</evidence>
<feature type="transmembrane region" description="Helical" evidence="6">
    <location>
        <begin position="316"/>
        <end position="342"/>
    </location>
</feature>
<feature type="transmembrane region" description="Helical" evidence="6">
    <location>
        <begin position="96"/>
        <end position="115"/>
    </location>
</feature>
<evidence type="ECO:0000256" key="2">
    <source>
        <dbReference type="ARBA" id="ARBA00010199"/>
    </source>
</evidence>
<protein>
    <submittedName>
        <fullName evidence="7">MATE family efflux transporter</fullName>
    </submittedName>
</protein>
<feature type="transmembrane region" description="Helical" evidence="6">
    <location>
        <begin position="16"/>
        <end position="36"/>
    </location>
</feature>
<dbReference type="CDD" id="cd13136">
    <property type="entry name" value="MATE_DinF_like"/>
    <property type="match status" value="1"/>
</dbReference>
<evidence type="ECO:0000256" key="5">
    <source>
        <dbReference type="ARBA" id="ARBA00023136"/>
    </source>
</evidence>
<keyword evidence="3 6" id="KW-0812">Transmembrane</keyword>
<sequence>MTEAVAAVPSGLGRRIVGQALPALGVLAAEPLYLLWDTAIIGRLGALPLAGLAVGGLILATVSTQLTFLSYGTTSRSARRFGAGDADGAVTEGVQATWLALAVGGVLLSLVQIFAGPVTRALAGRDEIAVAAESWVRVASFGIPLILVTMAGNGWLRGVQRPRAPLVFVLAGLGLSTVLCPVLVHGWLGAPELGLVGSAWANLAGQVVSGLLFLGAVIRAAPAGGLRLRPALVRAQLVLGRDLIVRSLSFQICFISAGAVAARAGAQFVGAHQIAMQLWNFVALVLDSLAIAAQTLVGAALGAGNTAAARSLGHRVTAWSTAFAAAIAAALAGLAGILPHAFTSDAQVLDALTVPWWFLVGMVPIAGVVFALDGVLLGASDAAYLRTATMFSALVGFLPLIWLSYAFGWGLTGIWSGLAAFMVLRCAAVVLRFLGSRWERVGTAPA</sequence>
<feature type="transmembrane region" description="Helical" evidence="6">
    <location>
        <begin position="354"/>
        <end position="376"/>
    </location>
</feature>
<feature type="transmembrane region" description="Helical" evidence="6">
    <location>
        <begin position="414"/>
        <end position="434"/>
    </location>
</feature>
<dbReference type="PANTHER" id="PTHR42893:SF46">
    <property type="entry name" value="PROTEIN DETOXIFICATION 44, CHLOROPLASTIC"/>
    <property type="match status" value="1"/>
</dbReference>
<keyword evidence="5 6" id="KW-0472">Membrane</keyword>
<dbReference type="Proteomes" id="UP000070409">
    <property type="component" value="Unassembled WGS sequence"/>
</dbReference>
<feature type="transmembrane region" description="Helical" evidence="6">
    <location>
        <begin position="388"/>
        <end position="408"/>
    </location>
</feature>
<dbReference type="Pfam" id="PF01554">
    <property type="entry name" value="MatE"/>
    <property type="match status" value="2"/>
</dbReference>
<proteinExistence type="inferred from homology"/>
<keyword evidence="4 6" id="KW-1133">Transmembrane helix</keyword>
<reference evidence="7 8" key="1">
    <citation type="submission" date="2016-02" db="EMBL/GenBank/DDBJ databases">
        <authorList>
            <person name="Teng J.L."/>
            <person name="Tang Y."/>
            <person name="Huang Y."/>
            <person name="Guo F."/>
            <person name="Wei W."/>
            <person name="Chen J.H."/>
            <person name="Wong S.Y."/>
            <person name="Lau S.K."/>
            <person name="Woo P.C."/>
        </authorList>
    </citation>
    <scope>NUCLEOTIDE SEQUENCE [LARGE SCALE GENOMIC DNA]</scope>
    <source>
        <strain evidence="7 8">JCM 13375</strain>
    </source>
</reference>
<keyword evidence="8" id="KW-1185">Reference proteome</keyword>
<feature type="transmembrane region" description="Helical" evidence="6">
    <location>
        <begin position="278"/>
        <end position="304"/>
    </location>
</feature>
<evidence type="ECO:0000256" key="4">
    <source>
        <dbReference type="ARBA" id="ARBA00022989"/>
    </source>
</evidence>
<comment type="subcellular location">
    <subcellularLocation>
        <location evidence="1">Membrane</location>
        <topology evidence="1">Multi-pass membrane protein</topology>
    </subcellularLocation>
</comment>
<accession>A0A137Z6R3</accession>
<evidence type="ECO:0000256" key="3">
    <source>
        <dbReference type="ARBA" id="ARBA00022692"/>
    </source>
</evidence>
<evidence type="ECO:0000256" key="6">
    <source>
        <dbReference type="SAM" id="Phobius"/>
    </source>
</evidence>
<feature type="transmembrane region" description="Helical" evidence="6">
    <location>
        <begin position="48"/>
        <end position="71"/>
    </location>
</feature>
<gene>
    <name evidence="7" type="ORF">AXK61_04845</name>
</gene>
<dbReference type="EMBL" id="LSRE01000034">
    <property type="protein sequence ID" value="KXO93876.1"/>
    <property type="molecule type" value="Genomic_DNA"/>
</dbReference>
<name>A0A137Z6R3_9ACTN</name>
<feature type="transmembrane region" description="Helical" evidence="6">
    <location>
        <begin position="168"/>
        <end position="188"/>
    </location>
</feature>
<evidence type="ECO:0000313" key="8">
    <source>
        <dbReference type="Proteomes" id="UP000070409"/>
    </source>
</evidence>
<dbReference type="NCBIfam" id="TIGR00797">
    <property type="entry name" value="matE"/>
    <property type="match status" value="1"/>
</dbReference>
<comment type="similarity">
    <text evidence="2">Belongs to the multi antimicrobial extrusion (MATE) (TC 2.A.66.1) family.</text>
</comment>
<dbReference type="InterPro" id="IPR002528">
    <property type="entry name" value="MATE_fam"/>
</dbReference>